<evidence type="ECO:0000313" key="1">
    <source>
        <dbReference type="EMBL" id="MFB5761771.1"/>
    </source>
</evidence>
<sequence length="101" mass="11897">MLESLESLAEPLIRTRIELLYNNLSHSRPDYSQLTQECDSYFRSIRQAVPDKLNHTIFLYEDTQLSMQTLLEREIYLQGFRDALQLMNELQYAGIQISPVK</sequence>
<organism evidence="1 2">
    <name type="scientific">Paenibacillus medicaginis</name>
    <dbReference type="NCBI Taxonomy" id="1470560"/>
    <lineage>
        <taxon>Bacteria</taxon>
        <taxon>Bacillati</taxon>
        <taxon>Bacillota</taxon>
        <taxon>Bacilli</taxon>
        <taxon>Bacillales</taxon>
        <taxon>Paenibacillaceae</taxon>
        <taxon>Paenibacillus</taxon>
    </lineage>
</organism>
<comment type="caution">
    <text evidence="1">The sequence shown here is derived from an EMBL/GenBank/DDBJ whole genome shotgun (WGS) entry which is preliminary data.</text>
</comment>
<protein>
    <submittedName>
        <fullName evidence="1">Uncharacterized protein</fullName>
    </submittedName>
</protein>
<dbReference type="RefSeq" id="WP_375520899.1">
    <property type="nucleotide sequence ID" value="NZ_JBHIRY010000014.1"/>
</dbReference>
<accession>A0ABV5C2W0</accession>
<proteinExistence type="predicted"/>
<reference evidence="1 2" key="1">
    <citation type="submission" date="2024-09" db="EMBL/GenBank/DDBJ databases">
        <title>Paenibacillus zeirhizospherea sp. nov., isolated from surface of the maize (Zea mays) roots in a horticulture field, Hungary.</title>
        <authorList>
            <person name="Marton D."/>
            <person name="Farkas M."/>
            <person name="Bedics A."/>
            <person name="Toth E."/>
            <person name="Tancsics A."/>
            <person name="Boka K."/>
            <person name="Marati G."/>
            <person name="Kriszt B."/>
            <person name="Cserhati M."/>
        </authorList>
    </citation>
    <scope>NUCLEOTIDE SEQUENCE [LARGE SCALE GENOMIC DNA]</scope>
    <source>
        <strain evidence="1 2">JCM 18446</strain>
    </source>
</reference>
<keyword evidence="2" id="KW-1185">Reference proteome</keyword>
<evidence type="ECO:0000313" key="2">
    <source>
        <dbReference type="Proteomes" id="UP001580430"/>
    </source>
</evidence>
<dbReference type="Proteomes" id="UP001580430">
    <property type="component" value="Unassembled WGS sequence"/>
</dbReference>
<dbReference type="EMBL" id="JBHIRY010000014">
    <property type="protein sequence ID" value="MFB5761771.1"/>
    <property type="molecule type" value="Genomic_DNA"/>
</dbReference>
<gene>
    <name evidence="1" type="ORF">ACE5LO_15385</name>
</gene>
<name>A0ABV5C2W0_9BACL</name>